<evidence type="ECO:0000256" key="1">
    <source>
        <dbReference type="ARBA" id="ARBA00004651"/>
    </source>
</evidence>
<feature type="transmembrane region" description="Helical" evidence="6">
    <location>
        <begin position="149"/>
        <end position="172"/>
    </location>
</feature>
<evidence type="ECO:0000256" key="3">
    <source>
        <dbReference type="ARBA" id="ARBA00022692"/>
    </source>
</evidence>
<organism evidence="7 8">
    <name type="scientific">Psychrosphaera algicola</name>
    <dbReference type="NCBI Taxonomy" id="3023714"/>
    <lineage>
        <taxon>Bacteria</taxon>
        <taxon>Pseudomonadati</taxon>
        <taxon>Pseudomonadota</taxon>
        <taxon>Gammaproteobacteria</taxon>
        <taxon>Alteromonadales</taxon>
        <taxon>Pseudoalteromonadaceae</taxon>
        <taxon>Psychrosphaera</taxon>
    </lineage>
</organism>
<comment type="caution">
    <text evidence="7">The sequence shown here is derived from an EMBL/GenBank/DDBJ whole genome shotgun (WGS) entry which is preliminary data.</text>
</comment>
<protein>
    <submittedName>
        <fullName evidence="7">LysE family translocator</fullName>
    </submittedName>
</protein>
<evidence type="ECO:0000256" key="2">
    <source>
        <dbReference type="ARBA" id="ARBA00022475"/>
    </source>
</evidence>
<dbReference type="InterPro" id="IPR001123">
    <property type="entry name" value="LeuE-type"/>
</dbReference>
<evidence type="ECO:0000313" key="7">
    <source>
        <dbReference type="EMBL" id="MDC2888084.1"/>
    </source>
</evidence>
<keyword evidence="2" id="KW-1003">Cell membrane</keyword>
<evidence type="ECO:0000256" key="5">
    <source>
        <dbReference type="ARBA" id="ARBA00023136"/>
    </source>
</evidence>
<gene>
    <name evidence="7" type="ORF">PN838_03710</name>
</gene>
<keyword evidence="8" id="KW-1185">Reference proteome</keyword>
<keyword evidence="3 6" id="KW-0812">Transmembrane</keyword>
<dbReference type="PANTHER" id="PTHR30086">
    <property type="entry name" value="ARGININE EXPORTER PROTEIN ARGO"/>
    <property type="match status" value="1"/>
</dbReference>
<feature type="transmembrane region" description="Helical" evidence="6">
    <location>
        <begin position="41"/>
        <end position="65"/>
    </location>
</feature>
<dbReference type="Proteomes" id="UP001528411">
    <property type="component" value="Unassembled WGS sequence"/>
</dbReference>
<reference evidence="7 8" key="1">
    <citation type="submission" date="2023-01" db="EMBL/GenBank/DDBJ databases">
        <title>Psychrosphaera sp. nov., isolated from marine algae.</title>
        <authorList>
            <person name="Bayburt H."/>
            <person name="Choi B.J."/>
            <person name="Kim J.M."/>
            <person name="Choi D.G."/>
            <person name="Jeon C.O."/>
        </authorList>
    </citation>
    <scope>NUCLEOTIDE SEQUENCE [LARGE SCALE GENOMIC DNA]</scope>
    <source>
        <strain evidence="7 8">G1-22</strain>
    </source>
</reference>
<name>A0ABT5FAM0_9GAMM</name>
<evidence type="ECO:0000256" key="6">
    <source>
        <dbReference type="SAM" id="Phobius"/>
    </source>
</evidence>
<dbReference type="EMBL" id="JAQOMS010000002">
    <property type="protein sequence ID" value="MDC2888084.1"/>
    <property type="molecule type" value="Genomic_DNA"/>
</dbReference>
<feature type="transmembrane region" description="Helical" evidence="6">
    <location>
        <begin position="6"/>
        <end position="29"/>
    </location>
</feature>
<feature type="transmembrane region" description="Helical" evidence="6">
    <location>
        <begin position="71"/>
        <end position="94"/>
    </location>
</feature>
<keyword evidence="4 6" id="KW-1133">Transmembrane helix</keyword>
<feature type="transmembrane region" description="Helical" evidence="6">
    <location>
        <begin position="115"/>
        <end position="137"/>
    </location>
</feature>
<evidence type="ECO:0000256" key="4">
    <source>
        <dbReference type="ARBA" id="ARBA00022989"/>
    </source>
</evidence>
<comment type="subcellular location">
    <subcellularLocation>
        <location evidence="1">Cell membrane</location>
        <topology evidence="1">Multi-pass membrane protein</topology>
    </subcellularLocation>
</comment>
<proteinExistence type="predicted"/>
<dbReference type="PANTHER" id="PTHR30086:SF16">
    <property type="entry name" value="AMINO ACID EFFLUX PERMEASE RHTB FAMILY"/>
    <property type="match status" value="1"/>
</dbReference>
<evidence type="ECO:0000313" key="8">
    <source>
        <dbReference type="Proteomes" id="UP001528411"/>
    </source>
</evidence>
<sequence length="185" mass="19924">MTFIEWLPLAFVCLLGAATPGPSLAIILNQTFSQGANAGRLASISHAIAVGIYAVGAILGLSSLFQAVPMLANILITLGALYLIYLGVMLIRSTNKPEPVINNHSVKANDGVKQAFIIAFLNPKLAVFFFALFSQFIPTSGTSITTATILVGTVLFIDMLWYLAIVQIATTIKNERKLAIKMYVY</sequence>
<accession>A0ABT5FAM0</accession>
<dbReference type="Pfam" id="PF01810">
    <property type="entry name" value="LysE"/>
    <property type="match status" value="1"/>
</dbReference>
<keyword evidence="5 6" id="KW-0472">Membrane</keyword>
<dbReference type="RefSeq" id="WP_272179803.1">
    <property type="nucleotide sequence ID" value="NZ_JAQOMS010000002.1"/>
</dbReference>